<dbReference type="InterPro" id="IPR018062">
    <property type="entry name" value="HTH_AraC-typ_CS"/>
</dbReference>
<dbReference type="PROSITE" id="PS01124">
    <property type="entry name" value="HTH_ARAC_FAMILY_2"/>
    <property type="match status" value="1"/>
</dbReference>
<evidence type="ECO:0000256" key="3">
    <source>
        <dbReference type="ARBA" id="ARBA00023163"/>
    </source>
</evidence>
<dbReference type="InterPro" id="IPR050204">
    <property type="entry name" value="AraC_XylS_family_regulators"/>
</dbReference>
<dbReference type="RefSeq" id="WP_239366026.1">
    <property type="nucleotide sequence ID" value="NZ_JAKREW010000012.1"/>
</dbReference>
<proteinExistence type="predicted"/>
<dbReference type="SMART" id="SM00342">
    <property type="entry name" value="HTH_ARAC"/>
    <property type="match status" value="1"/>
</dbReference>
<evidence type="ECO:0000313" key="5">
    <source>
        <dbReference type="EMBL" id="MCG7506138.1"/>
    </source>
</evidence>
<name>A0ABS9QFD1_9HYPH</name>
<dbReference type="InterPro" id="IPR009057">
    <property type="entry name" value="Homeodomain-like_sf"/>
</dbReference>
<dbReference type="PANTHER" id="PTHR46796">
    <property type="entry name" value="HTH-TYPE TRANSCRIPTIONAL ACTIVATOR RHAS-RELATED"/>
    <property type="match status" value="1"/>
</dbReference>
<keyword evidence="3" id="KW-0804">Transcription</keyword>
<dbReference type="EMBL" id="JAKREW010000012">
    <property type="protein sequence ID" value="MCG7506138.1"/>
    <property type="molecule type" value="Genomic_DNA"/>
</dbReference>
<dbReference type="SUPFAM" id="SSF51182">
    <property type="entry name" value="RmlC-like cupins"/>
    <property type="match status" value="1"/>
</dbReference>
<evidence type="ECO:0000256" key="1">
    <source>
        <dbReference type="ARBA" id="ARBA00023015"/>
    </source>
</evidence>
<comment type="caution">
    <text evidence="5">The sequence shown here is derived from an EMBL/GenBank/DDBJ whole genome shotgun (WGS) entry which is preliminary data.</text>
</comment>
<keyword evidence="6" id="KW-1185">Reference proteome</keyword>
<dbReference type="InterPro" id="IPR020449">
    <property type="entry name" value="Tscrpt_reg_AraC-type_HTH"/>
</dbReference>
<dbReference type="Gene3D" id="1.10.10.60">
    <property type="entry name" value="Homeodomain-like"/>
    <property type="match status" value="1"/>
</dbReference>
<protein>
    <submittedName>
        <fullName evidence="5">AraC family transcriptional regulator</fullName>
    </submittedName>
</protein>
<evidence type="ECO:0000313" key="6">
    <source>
        <dbReference type="Proteomes" id="UP001201701"/>
    </source>
</evidence>
<dbReference type="PROSITE" id="PS00041">
    <property type="entry name" value="HTH_ARAC_FAMILY_1"/>
    <property type="match status" value="1"/>
</dbReference>
<dbReference type="PRINTS" id="PR00032">
    <property type="entry name" value="HTHARAC"/>
</dbReference>
<dbReference type="Pfam" id="PF12852">
    <property type="entry name" value="Cupin_6"/>
    <property type="match status" value="1"/>
</dbReference>
<dbReference type="InterPro" id="IPR014710">
    <property type="entry name" value="RmlC-like_jellyroll"/>
</dbReference>
<keyword evidence="1" id="KW-0805">Transcription regulation</keyword>
<dbReference type="Proteomes" id="UP001201701">
    <property type="component" value="Unassembled WGS sequence"/>
</dbReference>
<accession>A0ABS9QFD1</accession>
<sequence length="331" mass="36767">MLDRSSKSSSLSVSPTGDPLTDILRGLRLDGVQYGRCEMKEPWGLEFPAQDAARFYFVGQKPCWMRMPNGDWFEMKAGDAVLVPRGAPHALASSPEVPTTQFKGYEVTEICKNVYCMRTEPATESCVPGTLLFCGTMYFNLDSLHPLLGMMPDVMRTHGLEEYEPSIPHLLEAMAREIKMERVGSAGIVARLADVLAASIIRSWVERGCGDSKGWIAAVRDRELGKVLAAIHLEPNRDWSVETLARTMGASRSGFAERFASIVGETPAKYVTQVRMHQARQWLTQDRLKIAVVANRLGYESEAAFSRAFKRVIGAPPSHFRGEDTIEVPNL</sequence>
<dbReference type="PANTHER" id="PTHR46796:SF7">
    <property type="entry name" value="ARAC FAMILY TRANSCRIPTIONAL REGULATOR"/>
    <property type="match status" value="1"/>
</dbReference>
<evidence type="ECO:0000259" key="4">
    <source>
        <dbReference type="PROSITE" id="PS01124"/>
    </source>
</evidence>
<dbReference type="InterPro" id="IPR018060">
    <property type="entry name" value="HTH_AraC"/>
</dbReference>
<dbReference type="InterPro" id="IPR032783">
    <property type="entry name" value="AraC_lig"/>
</dbReference>
<dbReference type="SUPFAM" id="SSF46689">
    <property type="entry name" value="Homeodomain-like"/>
    <property type="match status" value="2"/>
</dbReference>
<evidence type="ECO:0000256" key="2">
    <source>
        <dbReference type="ARBA" id="ARBA00023125"/>
    </source>
</evidence>
<organism evidence="5 6">
    <name type="scientific">Mesorhizobium retamae</name>
    <dbReference type="NCBI Taxonomy" id="2912854"/>
    <lineage>
        <taxon>Bacteria</taxon>
        <taxon>Pseudomonadati</taxon>
        <taxon>Pseudomonadota</taxon>
        <taxon>Alphaproteobacteria</taxon>
        <taxon>Hyphomicrobiales</taxon>
        <taxon>Phyllobacteriaceae</taxon>
        <taxon>Mesorhizobium</taxon>
    </lineage>
</organism>
<dbReference type="Pfam" id="PF12833">
    <property type="entry name" value="HTH_18"/>
    <property type="match status" value="1"/>
</dbReference>
<dbReference type="InterPro" id="IPR011051">
    <property type="entry name" value="RmlC_Cupin_sf"/>
</dbReference>
<gene>
    <name evidence="5" type="ORF">L4923_14025</name>
</gene>
<reference evidence="5 6" key="1">
    <citation type="submission" date="2022-02" db="EMBL/GenBank/DDBJ databases">
        <title>Draft genome sequence of Mezorhizobium retamae strain IRAMC:0171 isolated from Retama raetam nodules.</title>
        <authorList>
            <person name="Bengaied R."/>
            <person name="Sbissi I."/>
            <person name="Huber K."/>
            <person name="Ghodbane F."/>
            <person name="Nouioui I."/>
            <person name="Tarhouni M."/>
            <person name="Gtari M."/>
        </authorList>
    </citation>
    <scope>NUCLEOTIDE SEQUENCE [LARGE SCALE GENOMIC DNA]</scope>
    <source>
        <strain evidence="5 6">IRAMC:0171</strain>
    </source>
</reference>
<keyword evidence="2" id="KW-0238">DNA-binding</keyword>
<feature type="domain" description="HTH araC/xylS-type" evidence="4">
    <location>
        <begin position="225"/>
        <end position="323"/>
    </location>
</feature>
<dbReference type="Gene3D" id="2.60.120.10">
    <property type="entry name" value="Jelly Rolls"/>
    <property type="match status" value="1"/>
</dbReference>